<keyword evidence="6" id="KW-1185">Reference proteome</keyword>
<dbReference type="InterPro" id="IPR002049">
    <property type="entry name" value="LE_dom"/>
</dbReference>
<keyword evidence="1 3" id="KW-0245">EGF-like domain</keyword>
<dbReference type="AlphaFoldDB" id="A0ABD0YS95"/>
<dbReference type="SUPFAM" id="SSF57184">
    <property type="entry name" value="Growth factor receptor domain"/>
    <property type="match status" value="1"/>
</dbReference>
<evidence type="ECO:0000256" key="3">
    <source>
        <dbReference type="PROSITE-ProRule" id="PRU00076"/>
    </source>
</evidence>
<dbReference type="PROSITE" id="PS01248">
    <property type="entry name" value="EGF_LAM_1"/>
    <property type="match status" value="1"/>
</dbReference>
<dbReference type="PROSITE" id="PS50026">
    <property type="entry name" value="EGF_3"/>
    <property type="match status" value="1"/>
</dbReference>
<dbReference type="GO" id="GO:0048513">
    <property type="term" value="P:animal organ development"/>
    <property type="evidence" value="ECO:0007669"/>
    <property type="project" value="UniProtKB-ARBA"/>
</dbReference>
<dbReference type="InterPro" id="IPR009030">
    <property type="entry name" value="Growth_fac_rcpt_cys_sf"/>
</dbReference>
<comment type="caution">
    <text evidence="3">Lacks conserved residue(s) required for the propagation of feature annotation.</text>
</comment>
<protein>
    <recommendedName>
        <fullName evidence="4">EGF-like domain-containing protein</fullName>
    </recommendedName>
</protein>
<dbReference type="SMART" id="SM00261">
    <property type="entry name" value="FU"/>
    <property type="match status" value="2"/>
</dbReference>
<keyword evidence="2 3" id="KW-1015">Disulfide bond</keyword>
<evidence type="ECO:0000259" key="4">
    <source>
        <dbReference type="PROSITE" id="PS50026"/>
    </source>
</evidence>
<feature type="disulfide bond" evidence="3">
    <location>
        <begin position="130"/>
        <end position="139"/>
    </location>
</feature>
<dbReference type="Gene3D" id="2.10.220.10">
    <property type="entry name" value="Hormone Receptor, Insulin-like Growth Factor Receptor 1, Chain A, domain 2"/>
    <property type="match status" value="1"/>
</dbReference>
<dbReference type="CDD" id="cd00064">
    <property type="entry name" value="FU"/>
    <property type="match status" value="1"/>
</dbReference>
<evidence type="ECO:0000313" key="6">
    <source>
        <dbReference type="Proteomes" id="UP001558652"/>
    </source>
</evidence>
<dbReference type="InterPro" id="IPR000742">
    <property type="entry name" value="EGF"/>
</dbReference>
<comment type="caution">
    <text evidence="5">The sequence shown here is derived from an EMBL/GenBank/DDBJ whole genome shotgun (WGS) entry which is preliminary data.</text>
</comment>
<accession>A0ABD0YS95</accession>
<dbReference type="PROSITE" id="PS00022">
    <property type="entry name" value="EGF_1"/>
    <property type="match status" value="1"/>
</dbReference>
<organism evidence="5 6">
    <name type="scientific">Ranatra chinensis</name>
    <dbReference type="NCBI Taxonomy" id="642074"/>
    <lineage>
        <taxon>Eukaryota</taxon>
        <taxon>Metazoa</taxon>
        <taxon>Ecdysozoa</taxon>
        <taxon>Arthropoda</taxon>
        <taxon>Hexapoda</taxon>
        <taxon>Insecta</taxon>
        <taxon>Pterygota</taxon>
        <taxon>Neoptera</taxon>
        <taxon>Paraneoptera</taxon>
        <taxon>Hemiptera</taxon>
        <taxon>Heteroptera</taxon>
        <taxon>Panheteroptera</taxon>
        <taxon>Nepomorpha</taxon>
        <taxon>Nepidae</taxon>
        <taxon>Ranatrinae</taxon>
        <taxon>Ranatra</taxon>
    </lineage>
</organism>
<dbReference type="EMBL" id="JBFDAA010000008">
    <property type="protein sequence ID" value="KAL1130167.1"/>
    <property type="molecule type" value="Genomic_DNA"/>
</dbReference>
<gene>
    <name evidence="5" type="ORF">AAG570_013105</name>
</gene>
<evidence type="ECO:0000256" key="1">
    <source>
        <dbReference type="ARBA" id="ARBA00022536"/>
    </source>
</evidence>
<dbReference type="InterPro" id="IPR018097">
    <property type="entry name" value="EGF_Ca-bd_CS"/>
</dbReference>
<dbReference type="InterPro" id="IPR006212">
    <property type="entry name" value="Furin_repeat"/>
</dbReference>
<dbReference type="CDD" id="cd00054">
    <property type="entry name" value="EGF_CA"/>
    <property type="match status" value="1"/>
</dbReference>
<dbReference type="GO" id="GO:0048731">
    <property type="term" value="P:system development"/>
    <property type="evidence" value="ECO:0007669"/>
    <property type="project" value="UniProtKB-ARBA"/>
</dbReference>
<dbReference type="Proteomes" id="UP001558652">
    <property type="component" value="Unassembled WGS sequence"/>
</dbReference>
<proteinExistence type="predicted"/>
<dbReference type="PROSITE" id="PS01187">
    <property type="entry name" value="EGF_CA"/>
    <property type="match status" value="1"/>
</dbReference>
<sequence>MNGMAKTNKRHFGGGDTAWEEEKLGDYTNSEVRLVEVQEHLCSDVDRGQQQCYRLAEEWEHKLEDWWFKHQKTSENLYKWMCIENIKHCCPENTYGPECKPCIGYPDNVCSNNGKCKGSGTRKGNGDCSCDNGYSGPKCEMCAKSYYEAYRDDEKLLCSKCHISCEHSCSVAGPIGCHDCKAGWFKDQQRGCLDVNECLNQNSCKTNEFCINKEGSYTCLACDRACESCHGDGPDMCEKCAQGYILKDHICVAGGNEKQNSLDWNRYFTYLGLCIATCIIFQKNTVIASVIGLSVAIYVSVSEYMLSTMHSQSHLGQEEISTLLEVDS</sequence>
<evidence type="ECO:0000256" key="2">
    <source>
        <dbReference type="ARBA" id="ARBA00023157"/>
    </source>
</evidence>
<feature type="domain" description="EGF-like" evidence="4">
    <location>
        <begin position="100"/>
        <end position="140"/>
    </location>
</feature>
<dbReference type="SMART" id="SM00181">
    <property type="entry name" value="EGF"/>
    <property type="match status" value="2"/>
</dbReference>
<evidence type="ECO:0000313" key="5">
    <source>
        <dbReference type="EMBL" id="KAL1130167.1"/>
    </source>
</evidence>
<reference evidence="5 6" key="1">
    <citation type="submission" date="2024-07" db="EMBL/GenBank/DDBJ databases">
        <title>Chromosome-level genome assembly of the water stick insect Ranatra chinensis (Heteroptera: Nepidae).</title>
        <authorList>
            <person name="Liu X."/>
        </authorList>
    </citation>
    <scope>NUCLEOTIDE SEQUENCE [LARGE SCALE GENOMIC DNA]</scope>
    <source>
        <strain evidence="5">Cailab_2021Rc</strain>
        <tissue evidence="5">Muscle</tissue>
    </source>
</reference>
<name>A0ABD0YS95_9HEMI</name>